<evidence type="ECO:0008006" key="3">
    <source>
        <dbReference type="Google" id="ProtNLM"/>
    </source>
</evidence>
<dbReference type="Proteomes" id="UP001469553">
    <property type="component" value="Unassembled WGS sequence"/>
</dbReference>
<gene>
    <name evidence="1" type="ORF">AMECASPLE_032235</name>
</gene>
<reference evidence="1 2" key="1">
    <citation type="submission" date="2021-06" db="EMBL/GenBank/DDBJ databases">
        <authorList>
            <person name="Palmer J.M."/>
        </authorList>
    </citation>
    <scope>NUCLEOTIDE SEQUENCE [LARGE SCALE GENOMIC DNA]</scope>
    <source>
        <strain evidence="1 2">AS_MEX2019</strain>
        <tissue evidence="1">Muscle</tissue>
    </source>
</reference>
<name>A0ABV0ZGM7_9TELE</name>
<proteinExistence type="predicted"/>
<protein>
    <recommendedName>
        <fullName evidence="3">Secreted protein</fullName>
    </recommendedName>
</protein>
<accession>A0ABV0ZGM7</accession>
<evidence type="ECO:0000313" key="1">
    <source>
        <dbReference type="EMBL" id="MEQ2304922.1"/>
    </source>
</evidence>
<sequence length="103" mass="10888">MGGSLTSHLSAMVSCVRSTVVPQACTHLPSLLWLVTVSLSDSSLAVTESPVCFPSSVIRTLKCFNVASVSLAGDELGRRYEGSGHCAHRTNQPHTRVLGIPLP</sequence>
<comment type="caution">
    <text evidence="1">The sequence shown here is derived from an EMBL/GenBank/DDBJ whole genome shotgun (WGS) entry which is preliminary data.</text>
</comment>
<evidence type="ECO:0000313" key="2">
    <source>
        <dbReference type="Proteomes" id="UP001469553"/>
    </source>
</evidence>
<dbReference type="EMBL" id="JAHRIP010060572">
    <property type="protein sequence ID" value="MEQ2304922.1"/>
    <property type="molecule type" value="Genomic_DNA"/>
</dbReference>
<keyword evidence="2" id="KW-1185">Reference proteome</keyword>
<organism evidence="1 2">
    <name type="scientific">Ameca splendens</name>
    <dbReference type="NCBI Taxonomy" id="208324"/>
    <lineage>
        <taxon>Eukaryota</taxon>
        <taxon>Metazoa</taxon>
        <taxon>Chordata</taxon>
        <taxon>Craniata</taxon>
        <taxon>Vertebrata</taxon>
        <taxon>Euteleostomi</taxon>
        <taxon>Actinopterygii</taxon>
        <taxon>Neopterygii</taxon>
        <taxon>Teleostei</taxon>
        <taxon>Neoteleostei</taxon>
        <taxon>Acanthomorphata</taxon>
        <taxon>Ovalentaria</taxon>
        <taxon>Atherinomorphae</taxon>
        <taxon>Cyprinodontiformes</taxon>
        <taxon>Goodeidae</taxon>
        <taxon>Ameca</taxon>
    </lineage>
</organism>